<gene>
    <name evidence="7" type="primary">yrrK</name>
    <name evidence="7" type="ORF">FEAC_02960</name>
</gene>
<comment type="subcellular location">
    <subcellularLocation>
        <location evidence="5">Cytoplasm</location>
    </subcellularLocation>
</comment>
<proteinExistence type="inferred from homology"/>
<dbReference type="OrthoDB" id="9790539at2"/>
<keyword evidence="1 5" id="KW-0963">Cytoplasm</keyword>
<evidence type="ECO:0000256" key="3">
    <source>
        <dbReference type="ARBA" id="ARBA00022722"/>
    </source>
</evidence>
<dbReference type="AlphaFoldDB" id="A0A0D8FY74"/>
<protein>
    <recommendedName>
        <fullName evidence="5">Putative pre-16S rRNA nuclease</fullName>
        <ecNumber evidence="5">3.1.-.-</ecNumber>
    </recommendedName>
</protein>
<dbReference type="STRING" id="1121877.FEAC_02960"/>
<dbReference type="GO" id="GO:0000967">
    <property type="term" value="P:rRNA 5'-end processing"/>
    <property type="evidence" value="ECO:0007669"/>
    <property type="project" value="UniProtKB-UniRule"/>
</dbReference>
<dbReference type="Proteomes" id="UP000032336">
    <property type="component" value="Unassembled WGS sequence"/>
</dbReference>
<keyword evidence="8" id="KW-1185">Reference proteome</keyword>
<evidence type="ECO:0000256" key="5">
    <source>
        <dbReference type="HAMAP-Rule" id="MF_00651"/>
    </source>
</evidence>
<dbReference type="InterPro" id="IPR006641">
    <property type="entry name" value="YqgF/RNaseH-like_dom"/>
</dbReference>
<dbReference type="PANTHER" id="PTHR33317:SF4">
    <property type="entry name" value="POLYNUCLEOTIDYL TRANSFERASE, RIBONUCLEASE H-LIKE SUPERFAMILY PROTEIN"/>
    <property type="match status" value="1"/>
</dbReference>
<keyword evidence="4 5" id="KW-0378">Hydrolase</keyword>
<dbReference type="GO" id="GO:0004518">
    <property type="term" value="F:nuclease activity"/>
    <property type="evidence" value="ECO:0007669"/>
    <property type="project" value="UniProtKB-KW"/>
</dbReference>
<feature type="domain" description="YqgF/RNase H-like" evidence="6">
    <location>
        <begin position="1"/>
        <end position="97"/>
    </location>
</feature>
<dbReference type="GeneID" id="78371641"/>
<dbReference type="InterPro" id="IPR005227">
    <property type="entry name" value="YqgF"/>
</dbReference>
<dbReference type="CDD" id="cd16964">
    <property type="entry name" value="YqgF"/>
    <property type="match status" value="1"/>
</dbReference>
<dbReference type="RefSeq" id="WP_035388339.1">
    <property type="nucleotide sequence ID" value="NZ_JQKF01000002.1"/>
</dbReference>
<keyword evidence="2 5" id="KW-0690">Ribosome biogenesis</keyword>
<dbReference type="InterPro" id="IPR037027">
    <property type="entry name" value="YqgF/RNaseH-like_dom_sf"/>
</dbReference>
<dbReference type="EC" id="3.1.-.-" evidence="5"/>
<comment type="function">
    <text evidence="5">Could be a nuclease involved in processing of the 5'-end of pre-16S rRNA.</text>
</comment>
<evidence type="ECO:0000256" key="1">
    <source>
        <dbReference type="ARBA" id="ARBA00022490"/>
    </source>
</evidence>
<keyword evidence="3 5" id="KW-0540">Nuclease</keyword>
<dbReference type="GO" id="GO:0016788">
    <property type="term" value="F:hydrolase activity, acting on ester bonds"/>
    <property type="evidence" value="ECO:0007669"/>
    <property type="project" value="UniProtKB-UniRule"/>
</dbReference>
<dbReference type="NCBIfam" id="TIGR00250">
    <property type="entry name" value="RNAse_H_YqgF"/>
    <property type="match status" value="1"/>
</dbReference>
<dbReference type="HAMAP" id="MF_00651">
    <property type="entry name" value="Nuclease_YqgF"/>
    <property type="match status" value="1"/>
</dbReference>
<organism evidence="7 8">
    <name type="scientific">Ferrimicrobium acidiphilum DSM 19497</name>
    <dbReference type="NCBI Taxonomy" id="1121877"/>
    <lineage>
        <taxon>Bacteria</taxon>
        <taxon>Bacillati</taxon>
        <taxon>Actinomycetota</taxon>
        <taxon>Acidimicrobiia</taxon>
        <taxon>Acidimicrobiales</taxon>
        <taxon>Acidimicrobiaceae</taxon>
        <taxon>Ferrimicrobium</taxon>
    </lineage>
</organism>
<name>A0A0D8FY74_9ACTN</name>
<dbReference type="SMART" id="SM00732">
    <property type="entry name" value="YqgFc"/>
    <property type="match status" value="1"/>
</dbReference>
<evidence type="ECO:0000313" key="8">
    <source>
        <dbReference type="Proteomes" id="UP000032336"/>
    </source>
</evidence>
<dbReference type="GO" id="GO:0005829">
    <property type="term" value="C:cytosol"/>
    <property type="evidence" value="ECO:0007669"/>
    <property type="project" value="TreeGrafter"/>
</dbReference>
<reference evidence="7 8" key="1">
    <citation type="submission" date="2015-01" db="EMBL/GenBank/DDBJ databases">
        <title>Draft genome of the acidophilic iron oxidizer Ferrimicrobium acidiphilum strain T23.</title>
        <authorList>
            <person name="Poehlein A."/>
            <person name="Eisen S."/>
            <person name="Schloemann M."/>
            <person name="Johnson B.D."/>
            <person name="Daniel R."/>
            <person name="Muehling M."/>
        </authorList>
    </citation>
    <scope>NUCLEOTIDE SEQUENCE [LARGE SCALE GENOMIC DNA]</scope>
    <source>
        <strain evidence="7 8">T23</strain>
    </source>
</reference>
<evidence type="ECO:0000256" key="2">
    <source>
        <dbReference type="ARBA" id="ARBA00022517"/>
    </source>
</evidence>
<sequence length="134" mass="14790">MRAAGFDPGERRIGMAISVGEASFPLEVIQRVEGWLDRVRQLLEEYGVDVLVVGVPLSLDGGETESTRMARRFIAELSRIVDLPVVEVDERFSSRSVERALTEAGVSMRDQRGRVDDLAAADILQRYLDGLGNA</sequence>
<accession>A0A0D8FY74</accession>
<dbReference type="EMBL" id="JXUW01000002">
    <property type="protein sequence ID" value="KJE77924.1"/>
    <property type="molecule type" value="Genomic_DNA"/>
</dbReference>
<evidence type="ECO:0000259" key="6">
    <source>
        <dbReference type="SMART" id="SM00732"/>
    </source>
</evidence>
<dbReference type="PANTHER" id="PTHR33317">
    <property type="entry name" value="POLYNUCLEOTIDYL TRANSFERASE, RIBONUCLEASE H-LIKE SUPERFAMILY PROTEIN"/>
    <property type="match status" value="1"/>
</dbReference>
<comment type="similarity">
    <text evidence="5">Belongs to the YqgF HJR family.</text>
</comment>
<dbReference type="InterPro" id="IPR012337">
    <property type="entry name" value="RNaseH-like_sf"/>
</dbReference>
<evidence type="ECO:0000256" key="4">
    <source>
        <dbReference type="ARBA" id="ARBA00022801"/>
    </source>
</evidence>
<dbReference type="Pfam" id="PF03652">
    <property type="entry name" value="RuvX"/>
    <property type="match status" value="1"/>
</dbReference>
<dbReference type="SUPFAM" id="SSF53098">
    <property type="entry name" value="Ribonuclease H-like"/>
    <property type="match status" value="1"/>
</dbReference>
<dbReference type="eggNOG" id="COG0816">
    <property type="taxonomic scope" value="Bacteria"/>
</dbReference>
<comment type="caution">
    <text evidence="7">The sequence shown here is derived from an EMBL/GenBank/DDBJ whole genome shotgun (WGS) entry which is preliminary data.</text>
</comment>
<dbReference type="Gene3D" id="3.30.420.140">
    <property type="entry name" value="YqgF/RNase H-like domain"/>
    <property type="match status" value="1"/>
</dbReference>
<evidence type="ECO:0000313" key="7">
    <source>
        <dbReference type="EMBL" id="KJE77924.1"/>
    </source>
</evidence>